<reference evidence="4 5" key="1">
    <citation type="submission" date="2021-06" db="EMBL/GenBank/DDBJ databases">
        <title>Caerostris darwini draft genome.</title>
        <authorList>
            <person name="Kono N."/>
            <person name="Arakawa K."/>
        </authorList>
    </citation>
    <scope>NUCLEOTIDE SEQUENCE [LARGE SCALE GENOMIC DNA]</scope>
</reference>
<dbReference type="AlphaFoldDB" id="A0AAV4MK60"/>
<evidence type="ECO:0000256" key="1">
    <source>
        <dbReference type="SAM" id="Coils"/>
    </source>
</evidence>
<dbReference type="EMBL" id="BPLQ01000549">
    <property type="protein sequence ID" value="GIX72617.1"/>
    <property type="molecule type" value="Genomic_DNA"/>
</dbReference>
<dbReference type="Pfam" id="PF20209">
    <property type="entry name" value="DUF6570"/>
    <property type="match status" value="1"/>
</dbReference>
<organism evidence="4 5">
    <name type="scientific">Caerostris darwini</name>
    <dbReference type="NCBI Taxonomy" id="1538125"/>
    <lineage>
        <taxon>Eukaryota</taxon>
        <taxon>Metazoa</taxon>
        <taxon>Ecdysozoa</taxon>
        <taxon>Arthropoda</taxon>
        <taxon>Chelicerata</taxon>
        <taxon>Arachnida</taxon>
        <taxon>Araneae</taxon>
        <taxon>Araneomorphae</taxon>
        <taxon>Entelegynae</taxon>
        <taxon>Araneoidea</taxon>
        <taxon>Araneidae</taxon>
        <taxon>Caerostris</taxon>
    </lineage>
</organism>
<dbReference type="GO" id="GO:1904294">
    <property type="term" value="P:positive regulation of ERAD pathway"/>
    <property type="evidence" value="ECO:0007669"/>
    <property type="project" value="TreeGrafter"/>
</dbReference>
<dbReference type="InterPro" id="IPR046700">
    <property type="entry name" value="DUF6570"/>
</dbReference>
<evidence type="ECO:0000259" key="3">
    <source>
        <dbReference type="Pfam" id="PF20209"/>
    </source>
</evidence>
<evidence type="ECO:0000313" key="4">
    <source>
        <dbReference type="EMBL" id="GIX72617.1"/>
    </source>
</evidence>
<comment type="caution">
    <text evidence="4">The sequence shown here is derived from an EMBL/GenBank/DDBJ whole genome shotgun (WGS) entry which is preliminary data.</text>
</comment>
<evidence type="ECO:0000313" key="5">
    <source>
        <dbReference type="Proteomes" id="UP001054837"/>
    </source>
</evidence>
<gene>
    <name evidence="4" type="primary">TMEM259</name>
    <name evidence="4" type="ORF">CDAR_210401</name>
</gene>
<dbReference type="GO" id="GO:0034976">
    <property type="term" value="P:response to endoplasmic reticulum stress"/>
    <property type="evidence" value="ECO:0007669"/>
    <property type="project" value="TreeGrafter"/>
</dbReference>
<dbReference type="Proteomes" id="UP001054837">
    <property type="component" value="Unassembled WGS sequence"/>
</dbReference>
<feature type="transmembrane region" description="Helical" evidence="2">
    <location>
        <begin position="71"/>
        <end position="91"/>
    </location>
</feature>
<sequence length="608" mass="70864">MPDQGHPVERLLAAVDMVPAEREYARNNNNNNNNQITLVQLRNRLFQVLLYRMSIFYAGCFPGKARKVIEIGILIQAVVCFMVLIYVHMAFVRTPVTCLQKEVDTWSRQGVLRVEISLDEQKTKPFNISEFYTQNSYALAGHLARVRQEQKEYFERMRRQRAERKKKPQVKFPELKITKKIFRKEKDFEKREILDAEKRPVFVNRTLPFTDSVFDPDCFSPSKTLLSETELFTNTVWHHEKYIIEYSLEYGFLRLSPSARINTTVKVHTVILEPFKDQCFGNQFSRFLLKHVLGYSDILMGSLRYLVDQIVDHDDPKKGYVRNVVTGEYYRFSDKIMDWSSYVYAGVFMIAFVTDFCKTCSDHIRKRNFPNLAANYGFRYPEQPSCLSELNDLEDRLVALRILFMKIRELGRDRQYGIKGSVTNVPNDLHKSVDCLPRNVNDSATICVKLKKRLSFKSHFIYKCVNPNRVYNAALYLMNKLLYQSESFPECSNASEENDESDIDDDDYGDPFVNPAPAETVINKLNTNIDAGLALAPGEDQMPLSVLFDNLAEELSYPKIYCGDMRRFTRKKPPTYSEIVKCYDRQRDVMIVKVLHLKKFCTAIKKFT</sequence>
<keyword evidence="1" id="KW-0175">Coiled coil</keyword>
<keyword evidence="2" id="KW-1133">Transmembrane helix</keyword>
<dbReference type="PANTHER" id="PTHR21650:SF4">
    <property type="entry name" value="MEMBRALIN"/>
    <property type="match status" value="1"/>
</dbReference>
<dbReference type="GO" id="GO:0005783">
    <property type="term" value="C:endoplasmic reticulum"/>
    <property type="evidence" value="ECO:0007669"/>
    <property type="project" value="TreeGrafter"/>
</dbReference>
<keyword evidence="5" id="KW-1185">Reference proteome</keyword>
<keyword evidence="2" id="KW-0812">Transmembrane</keyword>
<feature type="domain" description="DUF6570" evidence="3">
    <location>
        <begin position="368"/>
        <end position="485"/>
    </location>
</feature>
<dbReference type="PANTHER" id="PTHR21650">
    <property type="entry name" value="MEMBRALIN/KINETOCHORE PROTEIN NUF2"/>
    <property type="match status" value="1"/>
</dbReference>
<feature type="coiled-coil region" evidence="1">
    <location>
        <begin position="143"/>
        <end position="199"/>
    </location>
</feature>
<keyword evidence="2" id="KW-0472">Membrane</keyword>
<protein>
    <submittedName>
        <fullName evidence="4">Membralin</fullName>
    </submittedName>
</protein>
<proteinExistence type="predicted"/>
<evidence type="ECO:0000256" key="2">
    <source>
        <dbReference type="SAM" id="Phobius"/>
    </source>
</evidence>
<dbReference type="Pfam" id="PF09746">
    <property type="entry name" value="Membralin"/>
    <property type="match status" value="1"/>
</dbReference>
<accession>A0AAV4MK60</accession>
<dbReference type="InterPro" id="IPR019144">
    <property type="entry name" value="Membralin"/>
</dbReference>
<name>A0AAV4MK60_9ARAC</name>